<organism evidence="1 2">
    <name type="scientific">Zalaria obscura</name>
    <dbReference type="NCBI Taxonomy" id="2024903"/>
    <lineage>
        <taxon>Eukaryota</taxon>
        <taxon>Fungi</taxon>
        <taxon>Dikarya</taxon>
        <taxon>Ascomycota</taxon>
        <taxon>Pezizomycotina</taxon>
        <taxon>Dothideomycetes</taxon>
        <taxon>Dothideomycetidae</taxon>
        <taxon>Dothideales</taxon>
        <taxon>Zalariaceae</taxon>
        <taxon>Zalaria</taxon>
    </lineage>
</organism>
<evidence type="ECO:0000313" key="1">
    <source>
        <dbReference type="EMBL" id="KAK8220061.1"/>
    </source>
</evidence>
<reference evidence="1" key="1">
    <citation type="submission" date="2024-02" db="EMBL/GenBank/DDBJ databases">
        <title>Metagenome Assembled Genome of Zalaria obscura JY119.</title>
        <authorList>
            <person name="Vighnesh L."/>
            <person name="Jagadeeshwari U."/>
            <person name="Venkata Ramana C."/>
            <person name="Sasikala C."/>
        </authorList>
    </citation>
    <scope>NUCLEOTIDE SEQUENCE</scope>
    <source>
        <strain evidence="1">JY119</strain>
    </source>
</reference>
<name>A0ACC3SNG3_9PEZI</name>
<dbReference type="EMBL" id="JAMKPW020000002">
    <property type="protein sequence ID" value="KAK8220061.1"/>
    <property type="molecule type" value="Genomic_DNA"/>
</dbReference>
<evidence type="ECO:0000313" key="2">
    <source>
        <dbReference type="Proteomes" id="UP001320706"/>
    </source>
</evidence>
<gene>
    <name evidence="1" type="ORF">M8818_000477</name>
</gene>
<proteinExistence type="predicted"/>
<keyword evidence="2" id="KW-1185">Reference proteome</keyword>
<accession>A0ACC3SNG3</accession>
<protein>
    <submittedName>
        <fullName evidence="1">Uncharacterized protein</fullName>
    </submittedName>
</protein>
<dbReference type="Proteomes" id="UP001320706">
    <property type="component" value="Unassembled WGS sequence"/>
</dbReference>
<comment type="caution">
    <text evidence="1">The sequence shown here is derived from an EMBL/GenBank/DDBJ whole genome shotgun (WGS) entry which is preliminary data.</text>
</comment>
<sequence>MPKPSIVLVPGAWHVPAHYDRLSSYLAEHGYDVFVVALPSVLPKDGKFPDNLEPEIDAVRSVVTKQLDAGNDVVVVVHSYGALPGTSALKGLDKRTRAAAGHKSSVTAIAYMCSFLLPAGVSLLDGVGGKPHPIHDVRGDMLHVKAPGPAYLFYNDLTREDAVTYTDMLLPQAWSVNQFPCTYAAWKDIPTFYLVCKRDNALLLHEQRGMIDGARVAGANIKAEQCDSGHSPFLSMVELTGDWVRRIAGEEIPSALESY</sequence>